<evidence type="ECO:0000256" key="2">
    <source>
        <dbReference type="ARBA" id="ARBA00022516"/>
    </source>
</evidence>
<comment type="subunit">
    <text evidence="8">Homotrimer.</text>
</comment>
<keyword evidence="11" id="KW-1185">Reference proteome</keyword>
<dbReference type="NCBIfam" id="NF003657">
    <property type="entry name" value="PRK05289.1"/>
    <property type="match status" value="1"/>
</dbReference>
<dbReference type="InterPro" id="IPR001451">
    <property type="entry name" value="Hexapep"/>
</dbReference>
<dbReference type="Pfam" id="PF00132">
    <property type="entry name" value="Hexapep"/>
    <property type="match status" value="1"/>
</dbReference>
<keyword evidence="1 8" id="KW-0963">Cytoplasm</keyword>
<protein>
    <recommendedName>
        <fullName evidence="8">Acyl-[acyl-carrier-protein]--UDP-N-acetylglucosamine O-acyltransferase</fullName>
        <shortName evidence="8">UDP-N-acetylglucosamine acyltransferase</shortName>
        <ecNumber evidence="8">2.3.1.129</ecNumber>
    </recommendedName>
</protein>
<comment type="similarity">
    <text evidence="8">Belongs to the transferase hexapeptide repeat family. LpxA subfamily.</text>
</comment>
<dbReference type="GO" id="GO:0005737">
    <property type="term" value="C:cytoplasm"/>
    <property type="evidence" value="ECO:0007669"/>
    <property type="project" value="UniProtKB-SubCell"/>
</dbReference>
<evidence type="ECO:0000259" key="9">
    <source>
        <dbReference type="Pfam" id="PF13720"/>
    </source>
</evidence>
<dbReference type="InterPro" id="IPR010137">
    <property type="entry name" value="Lipid_A_LpxA"/>
</dbReference>
<dbReference type="PANTHER" id="PTHR43480:SF1">
    <property type="entry name" value="ACYL-[ACYL-CARRIER-PROTEIN]--UDP-N-ACETYLGLUCOSAMINE O-ACYLTRANSFERASE, MITOCHONDRIAL-RELATED"/>
    <property type="match status" value="1"/>
</dbReference>
<dbReference type="CDD" id="cd03351">
    <property type="entry name" value="LbH_UDP-GlcNAc_AT"/>
    <property type="match status" value="1"/>
</dbReference>
<evidence type="ECO:0000256" key="3">
    <source>
        <dbReference type="ARBA" id="ARBA00022556"/>
    </source>
</evidence>
<dbReference type="PANTHER" id="PTHR43480">
    <property type="entry name" value="ACYL-[ACYL-CARRIER-PROTEIN]--UDP-N-ACETYLGLUCOSAMINE O-ACYLTRANSFERASE"/>
    <property type="match status" value="1"/>
</dbReference>
<dbReference type="AlphaFoldDB" id="A0A0S2TD89"/>
<evidence type="ECO:0000256" key="1">
    <source>
        <dbReference type="ARBA" id="ARBA00022490"/>
    </source>
</evidence>
<evidence type="ECO:0000256" key="8">
    <source>
        <dbReference type="HAMAP-Rule" id="MF_00387"/>
    </source>
</evidence>
<dbReference type="HAMAP" id="MF_00387">
    <property type="entry name" value="LpxA"/>
    <property type="match status" value="1"/>
</dbReference>
<dbReference type="InterPro" id="IPR029098">
    <property type="entry name" value="Acetyltransf_C"/>
</dbReference>
<dbReference type="InterPro" id="IPR037157">
    <property type="entry name" value="Acetyltransf_C_sf"/>
</dbReference>
<evidence type="ECO:0000313" key="10">
    <source>
        <dbReference type="EMBL" id="ALP53120.1"/>
    </source>
</evidence>
<dbReference type="STRING" id="1748243.Tel_08085"/>
<proteinExistence type="inferred from homology"/>
<feature type="domain" description="UDP N-acetylglucosamine O-acyltransferase C-terminal" evidence="9">
    <location>
        <begin position="174"/>
        <end position="255"/>
    </location>
</feature>
<dbReference type="PIRSF" id="PIRSF000456">
    <property type="entry name" value="UDP-GlcNAc_acltr"/>
    <property type="match status" value="1"/>
</dbReference>
<keyword evidence="4 8" id="KW-0808">Transferase</keyword>
<keyword evidence="6 8" id="KW-0443">Lipid metabolism</keyword>
<comment type="function">
    <text evidence="8">Involved in the biosynthesis of lipid A, a phosphorylated glycolipid that anchors the lipopolysaccharide to the outer membrane of the cell.</text>
</comment>
<dbReference type="NCBIfam" id="TIGR01852">
    <property type="entry name" value="lipid_A_lpxA"/>
    <property type="match status" value="1"/>
</dbReference>
<keyword evidence="5 8" id="KW-0677">Repeat</keyword>
<evidence type="ECO:0000256" key="4">
    <source>
        <dbReference type="ARBA" id="ARBA00022679"/>
    </source>
</evidence>
<reference evidence="10" key="1">
    <citation type="submission" date="2015-10" db="EMBL/GenBank/DDBJ databases">
        <title>Description of Candidatus Tenderia electrophaga gen. nov, sp. nov., an Uncultivated Electroautotroph from a Biocathode Enrichment.</title>
        <authorList>
            <person name="Eddie B.J."/>
            <person name="Malanoski A.P."/>
            <person name="Wang Z."/>
            <person name="Hall R.J."/>
            <person name="Oh S.D."/>
            <person name="Heiner C."/>
            <person name="Lin B."/>
            <person name="Strycharz-Glaven S.M."/>
        </authorList>
    </citation>
    <scope>NUCLEOTIDE SEQUENCE [LARGE SCALE GENOMIC DNA]</scope>
    <source>
        <strain evidence="10">NRL1</strain>
    </source>
</reference>
<accession>A0A0S2TD89</accession>
<dbReference type="GO" id="GO:0016020">
    <property type="term" value="C:membrane"/>
    <property type="evidence" value="ECO:0007669"/>
    <property type="project" value="GOC"/>
</dbReference>
<comment type="subcellular location">
    <subcellularLocation>
        <location evidence="8">Cytoplasm</location>
    </subcellularLocation>
</comment>
<dbReference type="GO" id="GO:0008780">
    <property type="term" value="F:acyl-[acyl-carrier-protein]-UDP-N-acetylglucosamine O-acyltransferase activity"/>
    <property type="evidence" value="ECO:0007669"/>
    <property type="project" value="UniProtKB-UniRule"/>
</dbReference>
<keyword evidence="3 8" id="KW-0441">Lipid A biosynthesis</keyword>
<organism evidence="10 11">
    <name type="scientific">Candidatus Tenderia electrophaga</name>
    <dbReference type="NCBI Taxonomy" id="1748243"/>
    <lineage>
        <taxon>Bacteria</taxon>
        <taxon>Pseudomonadati</taxon>
        <taxon>Pseudomonadota</taxon>
        <taxon>Gammaproteobacteria</taxon>
        <taxon>Candidatus Tenderiales</taxon>
        <taxon>Candidatus Tenderiaceae</taxon>
        <taxon>Candidatus Tenderia</taxon>
    </lineage>
</organism>
<dbReference type="Gene3D" id="2.160.10.10">
    <property type="entry name" value="Hexapeptide repeat proteins"/>
    <property type="match status" value="1"/>
</dbReference>
<dbReference type="EMBL" id="CP013099">
    <property type="protein sequence ID" value="ALP53120.1"/>
    <property type="molecule type" value="Genomic_DNA"/>
</dbReference>
<dbReference type="PROSITE" id="PS00101">
    <property type="entry name" value="HEXAPEP_TRANSFERASES"/>
    <property type="match status" value="1"/>
</dbReference>
<gene>
    <name evidence="8" type="primary">lpxA</name>
    <name evidence="10" type="ORF">Tel_08085</name>
</gene>
<dbReference type="InterPro" id="IPR011004">
    <property type="entry name" value="Trimer_LpxA-like_sf"/>
</dbReference>
<keyword evidence="2 8" id="KW-0444">Lipid biosynthesis</keyword>
<name>A0A0S2TD89_9GAMM</name>
<comment type="pathway">
    <text evidence="8">Glycolipid biosynthesis; lipid IV(A) biosynthesis; lipid IV(A) from (3R)-3-hydroxytetradecanoyl-[acyl-carrier-protein] and UDP-N-acetyl-alpha-D-glucosamine: step 1/6.</text>
</comment>
<evidence type="ECO:0000256" key="5">
    <source>
        <dbReference type="ARBA" id="ARBA00022737"/>
    </source>
</evidence>
<dbReference type="InterPro" id="IPR018357">
    <property type="entry name" value="Hexapep_transf_CS"/>
</dbReference>
<dbReference type="Pfam" id="PF13720">
    <property type="entry name" value="Acetyltransf_11"/>
    <property type="match status" value="1"/>
</dbReference>
<sequence>MIDERAIVDAKASVADDVSIGPYSIIGPDVEIGAGTWVGPHVIIKGPCRIGQDNRIFQFSSIGEEPQDKKYNGEPTRLEIGDRNVIREYCTLNRGTAQGLGYTRVGNDNWIMAYVHVAHDCMVGDNTIFANNATLAGHVNIEDYAILGGACLIHQFCTIGTHSFIGMGSAIAKDVPPYLMVSGQPAQPHGLNAEGLRRRGFSPEAIKALRRAYKIVYRSGLTVTKALEQLAECKDAFAEVAAFAEFIAQSERGIVR</sequence>
<evidence type="ECO:0000256" key="7">
    <source>
        <dbReference type="ARBA" id="ARBA00023315"/>
    </source>
</evidence>
<dbReference type="KEGG" id="tee:Tel_08085"/>
<dbReference type="EC" id="2.3.1.129" evidence="8"/>
<dbReference type="UniPathway" id="UPA00359">
    <property type="reaction ID" value="UER00477"/>
</dbReference>
<keyword evidence="7 8" id="KW-0012">Acyltransferase</keyword>
<evidence type="ECO:0000313" key="11">
    <source>
        <dbReference type="Proteomes" id="UP000055136"/>
    </source>
</evidence>
<dbReference type="SUPFAM" id="SSF51161">
    <property type="entry name" value="Trimeric LpxA-like enzymes"/>
    <property type="match status" value="1"/>
</dbReference>
<comment type="catalytic activity">
    <reaction evidence="8">
        <text>a (3R)-hydroxyacyl-[ACP] + UDP-N-acetyl-alpha-D-glucosamine = a UDP-3-O-[(3R)-3-hydroxyacyl]-N-acetyl-alpha-D-glucosamine + holo-[ACP]</text>
        <dbReference type="Rhea" id="RHEA:67812"/>
        <dbReference type="Rhea" id="RHEA-COMP:9685"/>
        <dbReference type="Rhea" id="RHEA-COMP:9945"/>
        <dbReference type="ChEBI" id="CHEBI:57705"/>
        <dbReference type="ChEBI" id="CHEBI:64479"/>
        <dbReference type="ChEBI" id="CHEBI:78827"/>
        <dbReference type="ChEBI" id="CHEBI:173225"/>
        <dbReference type="EC" id="2.3.1.129"/>
    </reaction>
</comment>
<dbReference type="GO" id="GO:0009245">
    <property type="term" value="P:lipid A biosynthetic process"/>
    <property type="evidence" value="ECO:0007669"/>
    <property type="project" value="UniProtKB-UniRule"/>
</dbReference>
<evidence type="ECO:0000256" key="6">
    <source>
        <dbReference type="ARBA" id="ARBA00023098"/>
    </source>
</evidence>
<dbReference type="Proteomes" id="UP000055136">
    <property type="component" value="Chromosome"/>
</dbReference>
<dbReference type="Gene3D" id="1.20.1180.10">
    <property type="entry name" value="Udp N-acetylglucosamine O-acyltransferase, C-terminal domain"/>
    <property type="match status" value="1"/>
</dbReference>